<dbReference type="Proteomes" id="UP000270342">
    <property type="component" value="Unassembled WGS sequence"/>
</dbReference>
<evidence type="ECO:0000313" key="1">
    <source>
        <dbReference type="EMBL" id="RKP48668.1"/>
    </source>
</evidence>
<reference evidence="1 2" key="1">
    <citation type="submission" date="2018-10" db="EMBL/GenBank/DDBJ databases">
        <title>Robbsia sp. DHC34, isolated from soil.</title>
        <authorList>
            <person name="Gao Z.-H."/>
            <person name="Qiu L.-H."/>
        </authorList>
    </citation>
    <scope>NUCLEOTIDE SEQUENCE [LARGE SCALE GENOMIC DNA]</scope>
    <source>
        <strain evidence="1 2">DHC34</strain>
    </source>
</reference>
<proteinExistence type="predicted"/>
<evidence type="ECO:0000313" key="2">
    <source>
        <dbReference type="Proteomes" id="UP000270342"/>
    </source>
</evidence>
<sequence>MAPMSSWSAVLDEESVSSVDDVSVLAEVESVEPVESLVEVDAVVVSADVVPDVDVEAVVADVADVPFVSSIDRPSSARVFSSAARKELVPELELLESVSEARLSLNAGVVDRVVDSPYSELLAVLLVRLLMLMVDSSWC</sequence>
<comment type="caution">
    <text evidence="1">The sequence shown here is derived from an EMBL/GenBank/DDBJ whole genome shotgun (WGS) entry which is preliminary data.</text>
</comment>
<gene>
    <name evidence="1" type="ORF">D7S86_21965</name>
</gene>
<dbReference type="EMBL" id="RBZU01000011">
    <property type="protein sequence ID" value="RKP48668.1"/>
    <property type="molecule type" value="Genomic_DNA"/>
</dbReference>
<accession>A0A494XDT1</accession>
<dbReference type="AlphaFoldDB" id="A0A494XDT1"/>
<protein>
    <submittedName>
        <fullName evidence="1">Uncharacterized protein</fullName>
    </submittedName>
</protein>
<keyword evidence="2" id="KW-1185">Reference proteome</keyword>
<organism evidence="1 2">
    <name type="scientific">Pararobbsia silviterrae</name>
    <dbReference type="NCBI Taxonomy" id="1792498"/>
    <lineage>
        <taxon>Bacteria</taxon>
        <taxon>Pseudomonadati</taxon>
        <taxon>Pseudomonadota</taxon>
        <taxon>Betaproteobacteria</taxon>
        <taxon>Burkholderiales</taxon>
        <taxon>Burkholderiaceae</taxon>
        <taxon>Pararobbsia</taxon>
    </lineage>
</organism>
<name>A0A494XDT1_9BURK</name>